<dbReference type="InterPro" id="IPR007219">
    <property type="entry name" value="XnlR_reg_dom"/>
</dbReference>
<evidence type="ECO:0000313" key="5">
    <source>
        <dbReference type="Proteomes" id="UP000284375"/>
    </source>
</evidence>
<accession>A0A423V8K1</accession>
<dbReference type="GO" id="GO:0008270">
    <property type="term" value="F:zinc ion binding"/>
    <property type="evidence" value="ECO:0007669"/>
    <property type="project" value="InterPro"/>
</dbReference>
<dbReference type="PANTHER" id="PTHR46910">
    <property type="entry name" value="TRANSCRIPTION FACTOR PDR1"/>
    <property type="match status" value="1"/>
</dbReference>
<dbReference type="PANTHER" id="PTHR46910:SF15">
    <property type="entry name" value="PRNA PROTEIN"/>
    <property type="match status" value="1"/>
</dbReference>
<sequence>MSDKARQKTSAASDVGSDRLGTDDLDDLTLEDENFTVKTLSQSTAHYSGEFSHWNFSQKLRRRLSQCLDSNLPVTPVRLDTRNPTALQQQAPGRSGVPNRPGMRILEYWRATQLQSPKSLVQSVLGCLPPRAVANFLVQVYFQFAQVNCFYVEETWLWKKLDFVYEAPGHVTSEDSTWVCCVLMVLAIGTQFAHMAAGPPGDSPSATGDDERIKGPSLSLDSDTDVGVTFYQMASKLIPDIITIASMESVQACLLLAHYALPLDTQGLAYTYLGLGIKMAIQNGMHRRYAGTDLDAWTIETRNRLWWTAYTVERRVSVLHGRPASIAPTEVDAELPKDLAEFRKNDGLSRFANMSALIDMTLRLGDVANAITLLRRCPKTLQPTYFERIVDICQSLHSWWSTLDPSVQNPKPTSPLFRSNAHLKLSLYLNDIFVGRPFIFYQSSGASPGAISSPGATRRTESKSSPSNTNPDQADRPRNRAALVERAVEAAINSIHLLRTLHETTGLARPSYTEFSSCRAALLVMLAQSVNGPQSTELKAAIEMGMQLIRRMAVGNNVSTQSETSVIEALEIAVRRLHEMQEARGTVAEGESTAIQYGVDDHQRAHEEEVDVGKSGSFVGSCVHSDDYAFAVARIKQLAGGTRRTGRSKPGVR</sequence>
<feature type="region of interest" description="Disordered" evidence="2">
    <location>
        <begin position="1"/>
        <end position="25"/>
    </location>
</feature>
<protein>
    <recommendedName>
        <fullName evidence="3">Xylanolytic transcriptional activator regulatory domain-containing protein</fullName>
    </recommendedName>
</protein>
<name>A0A423V8K1_CYTCH</name>
<feature type="region of interest" description="Disordered" evidence="2">
    <location>
        <begin position="447"/>
        <end position="478"/>
    </location>
</feature>
<organism evidence="4 5">
    <name type="scientific">Cytospora chrysosperma</name>
    <name type="common">Cytospora canker fungus</name>
    <name type="synonym">Sphaeria chrysosperma</name>
    <dbReference type="NCBI Taxonomy" id="252740"/>
    <lineage>
        <taxon>Eukaryota</taxon>
        <taxon>Fungi</taxon>
        <taxon>Dikarya</taxon>
        <taxon>Ascomycota</taxon>
        <taxon>Pezizomycotina</taxon>
        <taxon>Sordariomycetes</taxon>
        <taxon>Sordariomycetidae</taxon>
        <taxon>Diaporthales</taxon>
        <taxon>Cytosporaceae</taxon>
        <taxon>Cytospora</taxon>
    </lineage>
</organism>
<dbReference type="InterPro" id="IPR050987">
    <property type="entry name" value="AtrR-like"/>
</dbReference>
<reference evidence="4 5" key="1">
    <citation type="submission" date="2015-09" db="EMBL/GenBank/DDBJ databases">
        <title>Host preference determinants of Valsa canker pathogens revealed by comparative genomics.</title>
        <authorList>
            <person name="Yin Z."/>
            <person name="Huang L."/>
        </authorList>
    </citation>
    <scope>NUCLEOTIDE SEQUENCE [LARGE SCALE GENOMIC DNA]</scope>
    <source>
        <strain evidence="4 5">YSFL</strain>
    </source>
</reference>
<dbReference type="GO" id="GO:0003700">
    <property type="term" value="F:DNA-binding transcription factor activity"/>
    <property type="evidence" value="ECO:0007669"/>
    <property type="project" value="InterPro"/>
</dbReference>
<feature type="compositionally biased region" description="Polar residues" evidence="2">
    <location>
        <begin position="463"/>
        <end position="472"/>
    </location>
</feature>
<dbReference type="GO" id="GO:0003677">
    <property type="term" value="F:DNA binding"/>
    <property type="evidence" value="ECO:0007669"/>
    <property type="project" value="InterPro"/>
</dbReference>
<dbReference type="Proteomes" id="UP000284375">
    <property type="component" value="Unassembled WGS sequence"/>
</dbReference>
<evidence type="ECO:0000259" key="3">
    <source>
        <dbReference type="SMART" id="SM00906"/>
    </source>
</evidence>
<comment type="caution">
    <text evidence="4">The sequence shown here is derived from an EMBL/GenBank/DDBJ whole genome shotgun (WGS) entry which is preliminary data.</text>
</comment>
<evidence type="ECO:0000256" key="2">
    <source>
        <dbReference type="SAM" id="MobiDB-lite"/>
    </source>
</evidence>
<dbReference type="Pfam" id="PF04082">
    <property type="entry name" value="Fungal_trans"/>
    <property type="match status" value="1"/>
</dbReference>
<gene>
    <name evidence="4" type="ORF">VSDG_09985</name>
</gene>
<dbReference type="CDD" id="cd12148">
    <property type="entry name" value="fungal_TF_MHR"/>
    <property type="match status" value="1"/>
</dbReference>
<evidence type="ECO:0000313" key="4">
    <source>
        <dbReference type="EMBL" id="ROV87144.1"/>
    </source>
</evidence>
<keyword evidence="1" id="KW-0539">Nucleus</keyword>
<keyword evidence="5" id="KW-1185">Reference proteome</keyword>
<dbReference type="GO" id="GO:0006351">
    <property type="term" value="P:DNA-templated transcription"/>
    <property type="evidence" value="ECO:0007669"/>
    <property type="project" value="InterPro"/>
</dbReference>
<evidence type="ECO:0000256" key="1">
    <source>
        <dbReference type="ARBA" id="ARBA00023242"/>
    </source>
</evidence>
<dbReference type="SMART" id="SM00906">
    <property type="entry name" value="Fungal_trans"/>
    <property type="match status" value="1"/>
</dbReference>
<feature type="region of interest" description="Disordered" evidence="2">
    <location>
        <begin position="197"/>
        <end position="218"/>
    </location>
</feature>
<dbReference type="EMBL" id="LJZO01000092">
    <property type="protein sequence ID" value="ROV87144.1"/>
    <property type="molecule type" value="Genomic_DNA"/>
</dbReference>
<proteinExistence type="predicted"/>
<dbReference type="OrthoDB" id="3921198at2759"/>
<feature type="domain" description="Xylanolytic transcriptional activator regulatory" evidence="3">
    <location>
        <begin position="269"/>
        <end position="342"/>
    </location>
</feature>
<feature type="compositionally biased region" description="Low complexity" evidence="2">
    <location>
        <begin position="447"/>
        <end position="456"/>
    </location>
</feature>
<dbReference type="AlphaFoldDB" id="A0A423V8K1"/>
<dbReference type="STRING" id="252740.A0A423V8K1"/>